<evidence type="ECO:0000256" key="1">
    <source>
        <dbReference type="ARBA" id="ARBA00023002"/>
    </source>
</evidence>
<dbReference type="PANTHER" id="PTHR10366:SF564">
    <property type="entry name" value="STEROL-4-ALPHA-CARBOXYLATE 3-DEHYDROGENASE, DECARBOXYLATING"/>
    <property type="match status" value="1"/>
</dbReference>
<dbReference type="SUPFAM" id="SSF51735">
    <property type="entry name" value="NAD(P)-binding Rossmann-fold domains"/>
    <property type="match status" value="1"/>
</dbReference>
<accession>A0A127ZFW0</accession>
<dbReference type="InterPro" id="IPR050425">
    <property type="entry name" value="NAD(P)_dehydrat-like"/>
</dbReference>
<dbReference type="InterPro" id="IPR001509">
    <property type="entry name" value="Epimerase_deHydtase"/>
</dbReference>
<dbReference type="AlphaFoldDB" id="A0A127ZFW0"/>
<dbReference type="Gene3D" id="3.40.50.720">
    <property type="entry name" value="NAD(P)-binding Rossmann-like Domain"/>
    <property type="match status" value="1"/>
</dbReference>
<dbReference type="InterPro" id="IPR036291">
    <property type="entry name" value="NAD(P)-bd_dom_sf"/>
</dbReference>
<comment type="similarity">
    <text evidence="2">Belongs to the NAD(P)-dependent epimerase/dehydratase family. Dihydroflavonol-4-reductase subfamily.</text>
</comment>
<dbReference type="Pfam" id="PF01370">
    <property type="entry name" value="Epimerase"/>
    <property type="match status" value="1"/>
</dbReference>
<dbReference type="EMBL" id="LK056681">
    <property type="protein sequence ID" value="CDU25008.1"/>
    <property type="molecule type" value="Genomic_DNA"/>
</dbReference>
<protein>
    <submittedName>
        <fullName evidence="4">Probable ustilagic acid hydroxylase</fullName>
    </submittedName>
</protein>
<evidence type="ECO:0000259" key="3">
    <source>
        <dbReference type="Pfam" id="PF01370"/>
    </source>
</evidence>
<organism evidence="4">
    <name type="scientific">Sporisorium scitamineum</name>
    <dbReference type="NCBI Taxonomy" id="49012"/>
    <lineage>
        <taxon>Eukaryota</taxon>
        <taxon>Fungi</taxon>
        <taxon>Dikarya</taxon>
        <taxon>Basidiomycota</taxon>
        <taxon>Ustilaginomycotina</taxon>
        <taxon>Ustilaginomycetes</taxon>
        <taxon>Ustilaginales</taxon>
        <taxon>Ustilaginaceae</taxon>
        <taxon>Sporisorium</taxon>
    </lineage>
</organism>
<gene>
    <name evidence="4" type="ORF">SPSC_04841</name>
</gene>
<proteinExistence type="inferred from homology"/>
<dbReference type="PANTHER" id="PTHR10366">
    <property type="entry name" value="NAD DEPENDENT EPIMERASE/DEHYDRATASE"/>
    <property type="match status" value="1"/>
</dbReference>
<dbReference type="OrthoDB" id="2735536at2759"/>
<sequence length="304" mass="32972">MTSTRGKGAVLTTGANGFVGSHIVSLLLSRGYKVHATVRRQEAADQLANTFPSDRLRVFVIPELTEANALDEACYDCSFLIHVASTVPTKNSTPGNDRSISIDATVGSVEAIMLAAAKFDCQKVVVTSSMSTHLDAKATFLDETTWYAPDVSSTKPFIQYMSAKVLAEQRAWELSSSLGVPLTTIAPVYIGGPTILAGQDPKAPISNQDLLCCIQDEAKSKIPGWIDVRTVARLHLLALEADQMVGRRVLACTHNTGVVKMDCLLMNKLLANETADVIEFDQTKRDLLDQIRRFSSGRVSRSVV</sequence>
<name>A0A127ZFW0_9BASI</name>
<keyword evidence="1" id="KW-0560">Oxidoreductase</keyword>
<evidence type="ECO:0000313" key="4">
    <source>
        <dbReference type="EMBL" id="CDU25008.1"/>
    </source>
</evidence>
<reference evidence="4" key="1">
    <citation type="submission" date="2014-06" db="EMBL/GenBank/DDBJ databases">
        <authorList>
            <person name="Ju J."/>
            <person name="Zhang J."/>
        </authorList>
    </citation>
    <scope>NUCLEOTIDE SEQUENCE</scope>
    <source>
        <strain evidence="4">SscI8</strain>
    </source>
</reference>
<dbReference type="GO" id="GO:0016616">
    <property type="term" value="F:oxidoreductase activity, acting on the CH-OH group of donors, NAD or NADP as acceptor"/>
    <property type="evidence" value="ECO:0007669"/>
    <property type="project" value="TreeGrafter"/>
</dbReference>
<evidence type="ECO:0000256" key="2">
    <source>
        <dbReference type="ARBA" id="ARBA00023445"/>
    </source>
</evidence>
<feature type="domain" description="NAD-dependent epimerase/dehydratase" evidence="3">
    <location>
        <begin position="10"/>
        <end position="242"/>
    </location>
</feature>